<evidence type="ECO:0000256" key="6">
    <source>
        <dbReference type="ARBA" id="ARBA00022695"/>
    </source>
</evidence>
<dbReference type="SUPFAM" id="SSF52113">
    <property type="entry name" value="BRCT domain"/>
    <property type="match status" value="1"/>
</dbReference>
<dbReference type="Gene3D" id="6.10.250.1490">
    <property type="match status" value="1"/>
</dbReference>
<dbReference type="GO" id="GO:0010224">
    <property type="term" value="P:response to UV-B"/>
    <property type="evidence" value="ECO:0007669"/>
    <property type="project" value="EnsemblPlants"/>
</dbReference>
<feature type="region of interest" description="Disordered" evidence="15">
    <location>
        <begin position="958"/>
        <end position="979"/>
    </location>
</feature>
<dbReference type="GO" id="GO:0017125">
    <property type="term" value="F:deoxycytidyl transferase activity"/>
    <property type="evidence" value="ECO:0007669"/>
    <property type="project" value="TreeGrafter"/>
</dbReference>
<evidence type="ECO:0000256" key="5">
    <source>
        <dbReference type="ARBA" id="ARBA00022679"/>
    </source>
</evidence>
<evidence type="ECO:0000256" key="13">
    <source>
        <dbReference type="PIRNR" id="PIRNR036573"/>
    </source>
</evidence>
<feature type="compositionally biased region" description="Basic and acidic residues" evidence="15">
    <location>
        <begin position="311"/>
        <end position="320"/>
    </location>
</feature>
<keyword evidence="6 13" id="KW-0548">Nucleotidyltransferase</keyword>
<dbReference type="InterPro" id="IPR017961">
    <property type="entry name" value="DNA_pol_Y-fam_little_finger"/>
</dbReference>
<dbReference type="CDD" id="cd17719">
    <property type="entry name" value="BRCT_Rev1"/>
    <property type="match status" value="1"/>
</dbReference>
<dbReference type="Pfam" id="PF11799">
    <property type="entry name" value="IMS_C"/>
    <property type="match status" value="1"/>
</dbReference>
<protein>
    <recommendedName>
        <fullName evidence="3 13">DNA repair protein REV1</fullName>
        <ecNumber evidence="13">2.7.7.-</ecNumber>
    </recommendedName>
</protein>
<dbReference type="PANTHER" id="PTHR45990:SF1">
    <property type="entry name" value="DNA REPAIR PROTEIN REV1"/>
    <property type="match status" value="1"/>
</dbReference>
<feature type="binding site" evidence="14">
    <location>
        <position position="507"/>
    </location>
    <ligand>
        <name>Mg(2+)</name>
        <dbReference type="ChEBI" id="CHEBI:18420"/>
        <label>1</label>
    </ligand>
</feature>
<feature type="domain" description="BRCT" evidence="16">
    <location>
        <begin position="94"/>
        <end position="185"/>
    </location>
</feature>
<organism evidence="18 19">
    <name type="scientific">Kalanchoe fedtschenkoi</name>
    <name type="common">Lavender scallops</name>
    <name type="synonym">South American air plant</name>
    <dbReference type="NCBI Taxonomy" id="63787"/>
    <lineage>
        <taxon>Eukaryota</taxon>
        <taxon>Viridiplantae</taxon>
        <taxon>Streptophyta</taxon>
        <taxon>Embryophyta</taxon>
        <taxon>Tracheophyta</taxon>
        <taxon>Spermatophyta</taxon>
        <taxon>Magnoliopsida</taxon>
        <taxon>eudicotyledons</taxon>
        <taxon>Gunneridae</taxon>
        <taxon>Pentapetalae</taxon>
        <taxon>Saxifragales</taxon>
        <taxon>Crassulaceae</taxon>
        <taxon>Kalanchoe</taxon>
    </lineage>
</organism>
<dbReference type="Gene3D" id="3.40.1170.60">
    <property type="match status" value="1"/>
</dbReference>
<evidence type="ECO:0000256" key="2">
    <source>
        <dbReference type="ARBA" id="ARBA00010945"/>
    </source>
</evidence>
<dbReference type="GO" id="GO:0006281">
    <property type="term" value="P:DNA repair"/>
    <property type="evidence" value="ECO:0007669"/>
    <property type="project" value="UniProtKB-KW"/>
</dbReference>
<dbReference type="InterPro" id="IPR036420">
    <property type="entry name" value="BRCT_dom_sf"/>
</dbReference>
<comment type="subcellular location">
    <subcellularLocation>
        <location evidence="1 13">Nucleus</location>
    </subcellularLocation>
</comment>
<feature type="region of interest" description="Disordered" evidence="15">
    <location>
        <begin position="308"/>
        <end position="348"/>
    </location>
</feature>
<dbReference type="GO" id="GO:0005634">
    <property type="term" value="C:nucleus"/>
    <property type="evidence" value="ECO:0007669"/>
    <property type="project" value="UniProtKB-SubCell"/>
</dbReference>
<evidence type="ECO:0000256" key="12">
    <source>
        <dbReference type="ARBA" id="ARBA00023242"/>
    </source>
</evidence>
<evidence type="ECO:0000256" key="15">
    <source>
        <dbReference type="SAM" id="MobiDB-lite"/>
    </source>
</evidence>
<keyword evidence="4 13" id="KW-0237">DNA synthesis</keyword>
<feature type="compositionally biased region" description="Polar residues" evidence="15">
    <location>
        <begin position="1"/>
        <end position="12"/>
    </location>
</feature>
<evidence type="ECO:0000256" key="3">
    <source>
        <dbReference type="ARBA" id="ARBA00020399"/>
    </source>
</evidence>
<evidence type="ECO:0000259" key="17">
    <source>
        <dbReference type="PROSITE" id="PS50173"/>
    </source>
</evidence>
<dbReference type="InterPro" id="IPR043502">
    <property type="entry name" value="DNA/RNA_pol_sf"/>
</dbReference>
<feature type="compositionally biased region" description="Low complexity" evidence="15">
    <location>
        <begin position="17"/>
        <end position="26"/>
    </location>
</feature>
<comment type="function">
    <text evidence="13">Deoxycytidyl transferase involved in DNA repair. Transfers a dCMP residue from dCTP to the 3'-end of a DNA primer in a template-dependent reaction. May assist in the first step in the bypass of abasic lesions by the insertion of a nucleotide opposite the lesion. Required for normal induction of mutations by physical and chemical agents.</text>
</comment>
<keyword evidence="10 13" id="KW-0238">DNA-binding</keyword>
<evidence type="ECO:0000259" key="16">
    <source>
        <dbReference type="PROSITE" id="PS50172"/>
    </source>
</evidence>
<accession>A0A7N0TNI1</accession>
<dbReference type="PROSITE" id="PS50172">
    <property type="entry name" value="BRCT"/>
    <property type="match status" value="1"/>
</dbReference>
<evidence type="ECO:0000313" key="19">
    <source>
        <dbReference type="Proteomes" id="UP000594263"/>
    </source>
</evidence>
<dbReference type="GO" id="GO:0046872">
    <property type="term" value="F:metal ion binding"/>
    <property type="evidence" value="ECO:0007669"/>
    <property type="project" value="UniProtKB-KW"/>
</dbReference>
<feature type="compositionally biased region" description="Polar residues" evidence="15">
    <location>
        <begin position="333"/>
        <end position="343"/>
    </location>
</feature>
<dbReference type="NCBIfam" id="NF002677">
    <property type="entry name" value="PRK02406.1"/>
    <property type="match status" value="1"/>
</dbReference>
<dbReference type="PROSITE" id="PS50173">
    <property type="entry name" value="UMUC"/>
    <property type="match status" value="1"/>
</dbReference>
<keyword evidence="9 14" id="KW-0460">Magnesium</keyword>
<keyword evidence="19" id="KW-1185">Reference proteome</keyword>
<dbReference type="AlphaFoldDB" id="A0A7N0TNI1"/>
<dbReference type="Proteomes" id="UP000594263">
    <property type="component" value="Unplaced"/>
</dbReference>
<dbReference type="SMART" id="SM00292">
    <property type="entry name" value="BRCT"/>
    <property type="match status" value="1"/>
</dbReference>
<dbReference type="SUPFAM" id="SSF56672">
    <property type="entry name" value="DNA/RNA polymerases"/>
    <property type="match status" value="1"/>
</dbReference>
<dbReference type="PIRSF" id="PIRSF036573">
    <property type="entry name" value="REV1"/>
    <property type="match status" value="1"/>
</dbReference>
<evidence type="ECO:0000256" key="1">
    <source>
        <dbReference type="ARBA" id="ARBA00004123"/>
    </source>
</evidence>
<feature type="binding site" evidence="14">
    <location>
        <position position="506"/>
    </location>
    <ligand>
        <name>Mg(2+)</name>
        <dbReference type="ChEBI" id="CHEBI:18420"/>
        <label>1</label>
    </ligand>
</feature>
<dbReference type="FunFam" id="3.40.1170.60:FF:000004">
    <property type="entry name" value="DNA repair protein REV1"/>
    <property type="match status" value="1"/>
</dbReference>
<evidence type="ECO:0000313" key="18">
    <source>
        <dbReference type="EnsemblPlants" id="Kaladp0040s0244.1.v1.1"/>
    </source>
</evidence>
<dbReference type="Pfam" id="PF21999">
    <property type="entry name" value="IMS_HHH_1"/>
    <property type="match status" value="1"/>
</dbReference>
<dbReference type="GO" id="GO:0042276">
    <property type="term" value="P:error-prone translesion synthesis"/>
    <property type="evidence" value="ECO:0007669"/>
    <property type="project" value="InterPro"/>
</dbReference>
<evidence type="ECO:0000256" key="9">
    <source>
        <dbReference type="ARBA" id="ARBA00022842"/>
    </source>
</evidence>
<dbReference type="GO" id="GO:0003684">
    <property type="term" value="F:damaged DNA binding"/>
    <property type="evidence" value="ECO:0007669"/>
    <property type="project" value="UniProtKB-UniRule"/>
</dbReference>
<dbReference type="InterPro" id="IPR001357">
    <property type="entry name" value="BRCT_dom"/>
</dbReference>
<dbReference type="GO" id="GO:0003887">
    <property type="term" value="F:DNA-directed DNA polymerase activity"/>
    <property type="evidence" value="ECO:0007669"/>
    <property type="project" value="EnsemblPlants"/>
</dbReference>
<dbReference type="FunFam" id="3.30.70.270:FF:000019">
    <property type="entry name" value="DNA repair protein REV1"/>
    <property type="match status" value="1"/>
</dbReference>
<evidence type="ECO:0000256" key="11">
    <source>
        <dbReference type="ARBA" id="ARBA00023204"/>
    </source>
</evidence>
<dbReference type="Gramene" id="Kaladp0040s0244.1.v1.1">
    <property type="protein sequence ID" value="Kaladp0040s0244.1.v1.1"/>
    <property type="gene ID" value="Kaladp0040s0244.v1.1"/>
</dbReference>
<feature type="domain" description="UmuC" evidence="17">
    <location>
        <begin position="405"/>
        <end position="586"/>
    </location>
</feature>
<comment type="cofactor">
    <cofactor evidence="14">
        <name>Mg(2+)</name>
        <dbReference type="ChEBI" id="CHEBI:18420"/>
    </cofactor>
    <text evidence="14">Binds 2 magnesium ions.</text>
</comment>
<dbReference type="InterPro" id="IPR012112">
    <property type="entry name" value="REV1"/>
</dbReference>
<feature type="binding site" evidence="14">
    <location>
        <position position="409"/>
    </location>
    <ligand>
        <name>Mg(2+)</name>
        <dbReference type="ChEBI" id="CHEBI:18420"/>
        <label>1</label>
    </ligand>
</feature>
<dbReference type="Gene3D" id="3.30.1490.100">
    <property type="entry name" value="DNA polymerase, Y-family, little finger domain"/>
    <property type="match status" value="1"/>
</dbReference>
<keyword evidence="8 13" id="KW-0227">DNA damage</keyword>
<evidence type="ECO:0000256" key="4">
    <source>
        <dbReference type="ARBA" id="ARBA00022634"/>
    </source>
</evidence>
<name>A0A7N0TNI1_KALFE</name>
<dbReference type="EnsemblPlants" id="Kaladp0040s0244.1.v1.1">
    <property type="protein sequence ID" value="Kaladp0040s0244.1.v1.1"/>
    <property type="gene ID" value="Kaladp0040s0244.v1.1"/>
</dbReference>
<sequence length="1107" mass="123021">MSFNSSRSANSGKQSKRSAASNQSSSGDGGGKKRKENQKTLGMAWGANSRSSSRSSFRSAPFSDFGSYMEVKNRKLQDQFAAEACNTTSKDGDAGKPIFQGVAIFVDGFTIPSSQELRLYMLKHGGRFENYFSRHRVTHIICSNLPDSKIKNLRAFSGGLPVVKPTWVLDSVAADKLLSWVPYQIDQLTSASRNQPKLSAFFTSKNSPANVDENSGHEANCYDVPEIEESTSKSCLPNVGSTSESRELKQTIVKCDEGDGLAPVNYPEGMPVLYTGKPAESGSAACNICTEIVSDSLEKTDNISTEIVSDSLEKTDEPEKLSSGSCPIESKTLEGSPSMSTEPSKYGHSTLEDPNFVENYFKSSRLHFIGAWRTRYRKHFQSLPNGTKSKNSNPISSTIPKKTVVIHVDMDSFFVSVVIRKLPELRDKPVAICHSDNPRGTAEISSANYPARDFGIRAGIFVRDAKGLCPHLVILPYNFEEYQEVADQFYNILHKHCNNVQAVSCDEAFLEVPYMADNDPEVLASVIRQEIWETTGCTASAGIGSNMLMARLATKTAKPNGQCHIRPEVVDDYLLKLPIKSLPGIGHVLEEKLKKQHIKTCGQLRAISKETLQRDFGTKTGEMLWNYSRGVDNRLVGNFQESKSVGAEINWGVRFRDLKDTWHFLEDLCREVSLRLQGCGMCGRTFTLKLKKRKKDAMEPAKFMGHGDCENLSHSTTVPVATDDVEIMQRIIKQLFGLFSVDVQEIRGVGFQVSKLESGDIIGRGNERNSLHSWLTTASTMPTKKNDDNSNQTGVRTGLSEHQSVINLFNGEDRRNQVPQLPPLSLVDMEVIENLPQDILTEMDKMYNGRLFDFIAKKRGVEGRSAPLSHMMCGNEGLVIHAAQQDSNHTVSESRSSIVAPNVPISDFLPISLSQVDPLVLQELPEDVRVDILKALPGHRASSSAANAALPPIRDHRDITSLSDADDDRPSTFEDMLPNENMWKGNPPRWVEKFRCSQCPILRKVSELHGTGPTFILSLVLQKLISRCQQFEAHSCEGLDEGISDFSDLLRHYIDLKIEKDLEEIHICFRLLKRCASNSDVFQQIYDTSIPYLQVSVVEKYGGNLQI</sequence>
<evidence type="ECO:0000256" key="14">
    <source>
        <dbReference type="PIRSR" id="PIRSR036573-2"/>
    </source>
</evidence>
<evidence type="ECO:0000256" key="10">
    <source>
        <dbReference type="ARBA" id="ARBA00023125"/>
    </source>
</evidence>
<dbReference type="Pfam" id="PF00817">
    <property type="entry name" value="IMS"/>
    <property type="match status" value="1"/>
</dbReference>
<dbReference type="PANTHER" id="PTHR45990">
    <property type="entry name" value="DNA REPAIR PROTEIN REV1"/>
    <property type="match status" value="1"/>
</dbReference>
<dbReference type="InterPro" id="IPR043128">
    <property type="entry name" value="Rev_trsase/Diguanyl_cyclase"/>
</dbReference>
<dbReference type="EC" id="2.7.7.-" evidence="13"/>
<keyword evidence="12 13" id="KW-0539">Nucleus</keyword>
<dbReference type="InterPro" id="IPR001126">
    <property type="entry name" value="UmuC"/>
</dbReference>
<dbReference type="InterPro" id="IPR036775">
    <property type="entry name" value="DNA_pol_Y-fam_lit_finger_sf"/>
</dbReference>
<feature type="compositionally biased region" description="Low complexity" evidence="15">
    <location>
        <begin position="49"/>
        <end position="59"/>
    </location>
</feature>
<dbReference type="SUPFAM" id="SSF100879">
    <property type="entry name" value="Lesion bypass DNA polymerase (Y-family), little finger domain"/>
    <property type="match status" value="1"/>
</dbReference>
<feature type="region of interest" description="Disordered" evidence="15">
    <location>
        <begin position="1"/>
        <end position="59"/>
    </location>
</feature>
<evidence type="ECO:0000256" key="8">
    <source>
        <dbReference type="ARBA" id="ARBA00022763"/>
    </source>
</evidence>
<keyword evidence="7 14" id="KW-0479">Metal-binding</keyword>
<keyword evidence="11 13" id="KW-0234">DNA repair</keyword>
<dbReference type="FunFam" id="3.40.50.10190:FF:000011">
    <property type="entry name" value="DNA repair protein REV1"/>
    <property type="match status" value="1"/>
</dbReference>
<keyword evidence="5 13" id="KW-0808">Transferase</keyword>
<dbReference type="CDD" id="cd01701">
    <property type="entry name" value="PolY_Rev1"/>
    <property type="match status" value="1"/>
</dbReference>
<reference evidence="18" key="1">
    <citation type="submission" date="2021-01" db="UniProtKB">
        <authorList>
            <consortium name="EnsemblPlants"/>
        </authorList>
    </citation>
    <scope>IDENTIFICATION</scope>
</reference>
<evidence type="ECO:0000256" key="7">
    <source>
        <dbReference type="ARBA" id="ARBA00022723"/>
    </source>
</evidence>
<dbReference type="GO" id="GO:0070987">
    <property type="term" value="P:error-free translesion synthesis"/>
    <property type="evidence" value="ECO:0007669"/>
    <property type="project" value="TreeGrafter"/>
</dbReference>
<dbReference type="FunFam" id="3.30.1490.100:FF:000001">
    <property type="entry name" value="DNA repair protein REV1"/>
    <property type="match status" value="1"/>
</dbReference>
<proteinExistence type="inferred from homology"/>
<dbReference type="Gene3D" id="1.10.150.20">
    <property type="entry name" value="5' to 3' exonuclease, C-terminal subdomain"/>
    <property type="match status" value="1"/>
</dbReference>
<dbReference type="Gene3D" id="3.30.70.270">
    <property type="match status" value="1"/>
</dbReference>
<dbReference type="Gene3D" id="3.40.50.10190">
    <property type="entry name" value="BRCT domain"/>
    <property type="match status" value="1"/>
</dbReference>
<dbReference type="Pfam" id="PF00533">
    <property type="entry name" value="BRCT"/>
    <property type="match status" value="1"/>
</dbReference>
<comment type="similarity">
    <text evidence="2 13">Belongs to the DNA polymerase type-Y family.</text>
</comment>
<dbReference type="OMA" id="EELHKCF"/>
<dbReference type="InterPro" id="IPR053848">
    <property type="entry name" value="IMS_HHH_1"/>
</dbReference>